<dbReference type="GO" id="GO:0006355">
    <property type="term" value="P:regulation of DNA-templated transcription"/>
    <property type="evidence" value="ECO:0007669"/>
    <property type="project" value="InterPro"/>
</dbReference>
<dbReference type="NCBIfam" id="TIGR02606">
    <property type="entry name" value="antidote_CC2985"/>
    <property type="match status" value="1"/>
</dbReference>
<accession>A0A7W4K3V2</accession>
<evidence type="ECO:0000313" key="3">
    <source>
        <dbReference type="EMBL" id="MBB2199910.1"/>
    </source>
</evidence>
<gene>
    <name evidence="3" type="ORF">HLH44_21230</name>
</gene>
<dbReference type="SUPFAM" id="SSF47598">
    <property type="entry name" value="Ribbon-helix-helix"/>
    <property type="match status" value="1"/>
</dbReference>
<reference evidence="3 4" key="1">
    <citation type="submission" date="2020-04" db="EMBL/GenBank/DDBJ databases">
        <title>Description of novel Gluconacetobacter.</title>
        <authorList>
            <person name="Sombolestani A."/>
        </authorList>
    </citation>
    <scope>NUCLEOTIDE SEQUENCE [LARGE SCALE GENOMIC DNA]</scope>
    <source>
        <strain evidence="3 4">LMG 22058</strain>
    </source>
</reference>
<evidence type="ECO:0000313" key="4">
    <source>
        <dbReference type="Proteomes" id="UP000530320"/>
    </source>
</evidence>
<proteinExistence type="inferred from homology"/>
<evidence type="ECO:0000256" key="2">
    <source>
        <dbReference type="ARBA" id="ARBA00022649"/>
    </source>
</evidence>
<dbReference type="RefSeq" id="WP_183010799.1">
    <property type="nucleotide sequence ID" value="NZ_JABEQP010000041.1"/>
</dbReference>
<dbReference type="InterPro" id="IPR038296">
    <property type="entry name" value="ParD_sf"/>
</dbReference>
<protein>
    <submittedName>
        <fullName evidence="3">Type II toxin-antitoxin system ParD family antitoxin</fullName>
    </submittedName>
</protein>
<organism evidence="3 4">
    <name type="scientific">Gluconacetobacter dulcium</name>
    <dbReference type="NCBI Taxonomy" id="2729096"/>
    <lineage>
        <taxon>Bacteria</taxon>
        <taxon>Pseudomonadati</taxon>
        <taxon>Pseudomonadota</taxon>
        <taxon>Alphaproteobacteria</taxon>
        <taxon>Acetobacterales</taxon>
        <taxon>Acetobacteraceae</taxon>
        <taxon>Gluconacetobacter</taxon>
    </lineage>
</organism>
<comment type="caution">
    <text evidence="3">The sequence shown here is derived from an EMBL/GenBank/DDBJ whole genome shotgun (WGS) entry which is preliminary data.</text>
</comment>
<dbReference type="Pfam" id="PF03693">
    <property type="entry name" value="ParD_antitoxin"/>
    <property type="match status" value="1"/>
</dbReference>
<comment type="similarity">
    <text evidence="1">Belongs to the ParD antitoxin family.</text>
</comment>
<sequence length="90" mass="10136">MSTIERMTITVPSEMAAILRQSVDGGEYASTSEVVREALREWMRRRDSDRRDLDALREAIRIGDESGSSIPAETVFAELRDAIARHRSQG</sequence>
<dbReference type="EMBL" id="JABEQP010000041">
    <property type="protein sequence ID" value="MBB2199910.1"/>
    <property type="molecule type" value="Genomic_DNA"/>
</dbReference>
<dbReference type="InterPro" id="IPR010985">
    <property type="entry name" value="Ribbon_hlx_hlx"/>
</dbReference>
<dbReference type="AlphaFoldDB" id="A0A7W4K3V2"/>
<dbReference type="CDD" id="cd22231">
    <property type="entry name" value="RHH_NikR_HicB-like"/>
    <property type="match status" value="1"/>
</dbReference>
<dbReference type="Gene3D" id="6.10.10.120">
    <property type="entry name" value="Antitoxin ParD1-like"/>
    <property type="match status" value="1"/>
</dbReference>
<dbReference type="PANTHER" id="PTHR36582">
    <property type="entry name" value="ANTITOXIN PARD"/>
    <property type="match status" value="1"/>
</dbReference>
<dbReference type="Proteomes" id="UP000530320">
    <property type="component" value="Unassembled WGS sequence"/>
</dbReference>
<dbReference type="PANTHER" id="PTHR36582:SF2">
    <property type="entry name" value="ANTITOXIN PARD"/>
    <property type="match status" value="1"/>
</dbReference>
<name>A0A7W4K3V2_9PROT</name>
<evidence type="ECO:0000256" key="1">
    <source>
        <dbReference type="ARBA" id="ARBA00008580"/>
    </source>
</evidence>
<dbReference type="InterPro" id="IPR022789">
    <property type="entry name" value="ParD"/>
</dbReference>
<keyword evidence="2" id="KW-1277">Toxin-antitoxin system</keyword>